<dbReference type="EMBL" id="BTPE01000001">
    <property type="protein sequence ID" value="GMQ31942.1"/>
    <property type="molecule type" value="Genomic_DNA"/>
</dbReference>
<comment type="caution">
    <text evidence="1">The sequence shown here is derived from an EMBL/GenBank/DDBJ whole genome shotgun (WGS) entry which is preliminary data.</text>
</comment>
<evidence type="ECO:0000313" key="2">
    <source>
        <dbReference type="Proteomes" id="UP001307705"/>
    </source>
</evidence>
<dbReference type="CDD" id="cd00198">
    <property type="entry name" value="vWFA"/>
    <property type="match status" value="1"/>
</dbReference>
<keyword evidence="2" id="KW-1185">Reference proteome</keyword>
<organism evidence="1 2">
    <name type="scientific">Algoriphagus taiwanensis</name>
    <dbReference type="NCBI Taxonomy" id="1445656"/>
    <lineage>
        <taxon>Bacteria</taxon>
        <taxon>Pseudomonadati</taxon>
        <taxon>Bacteroidota</taxon>
        <taxon>Cytophagia</taxon>
        <taxon>Cytophagales</taxon>
        <taxon>Cyclobacteriaceae</taxon>
        <taxon>Algoriphagus</taxon>
    </lineage>
</organism>
<gene>
    <name evidence="1" type="ORF">Ataiwa_02140</name>
</gene>
<dbReference type="SUPFAM" id="SSF53300">
    <property type="entry name" value="vWA-like"/>
    <property type="match status" value="1"/>
</dbReference>
<accession>A0ABQ6PYU0</accession>
<reference evidence="1 2" key="1">
    <citation type="submission" date="2023-08" db="EMBL/GenBank/DDBJ databases">
        <title>Draft genome sequence of Algoriphagus taiwanensis.</title>
        <authorList>
            <person name="Takatani N."/>
            <person name="Hosokawa M."/>
            <person name="Sawabe T."/>
        </authorList>
    </citation>
    <scope>NUCLEOTIDE SEQUENCE [LARGE SCALE GENOMIC DNA]</scope>
    <source>
        <strain evidence="1 2">JCM 19755</strain>
    </source>
</reference>
<dbReference type="InterPro" id="IPR036465">
    <property type="entry name" value="vWFA_dom_sf"/>
</dbReference>
<name>A0ABQ6PYU0_9BACT</name>
<protein>
    <recommendedName>
        <fullName evidence="3">VWFA domain-containing protein</fullName>
    </recommendedName>
</protein>
<dbReference type="Proteomes" id="UP001307705">
    <property type="component" value="Unassembled WGS sequence"/>
</dbReference>
<proteinExistence type="predicted"/>
<sequence length="228" mass="26207">MNNQSTTSQNRENPSMKKKTYYHLVLDRSGSMQSCWAEAQQVINSQLLDLKRIQTENSNSEIIFSFCGFNQALQFSEELMNVENARIDWSTIYPDGMTALFDAIGESIDFIKKKAGEGLNSDDSDVVMLIMTDGHENASKRHTAADIKEIIQVCERTEKWNFLFLGAGLDVTEVTKDLDRGNRNSFSFDKKSFKTSFNLVNDEIEDYIKQKERNQKKRDFFDKGDISF</sequence>
<evidence type="ECO:0008006" key="3">
    <source>
        <dbReference type="Google" id="ProtNLM"/>
    </source>
</evidence>
<dbReference type="Gene3D" id="3.40.50.410">
    <property type="entry name" value="von Willebrand factor, type A domain"/>
    <property type="match status" value="1"/>
</dbReference>
<dbReference type="RefSeq" id="WP_338226791.1">
    <property type="nucleotide sequence ID" value="NZ_BTPE01000001.1"/>
</dbReference>
<evidence type="ECO:0000313" key="1">
    <source>
        <dbReference type="EMBL" id="GMQ31942.1"/>
    </source>
</evidence>